<protein>
    <submittedName>
        <fullName evidence="2">Uncharacterized protein</fullName>
    </submittedName>
</protein>
<reference evidence="2 3" key="1">
    <citation type="submission" date="2020-06" db="EMBL/GenBank/DDBJ databases">
        <authorList>
            <person name="Li R."/>
            <person name="Bekaert M."/>
        </authorList>
    </citation>
    <scope>NUCLEOTIDE SEQUENCE [LARGE SCALE GENOMIC DNA]</scope>
    <source>
        <strain evidence="3">wild</strain>
    </source>
</reference>
<evidence type="ECO:0000313" key="2">
    <source>
        <dbReference type="EMBL" id="CAC5362602.1"/>
    </source>
</evidence>
<accession>A0A6J8A724</accession>
<sequence>MSRLESLNRTRPSATNSYMPTFGPTPSQVVEVVVVGHDTAEPDTVVNLSTQNGSIELWTNTDSIMVEIKDGMEKRLLSTILLFSFAELLEEMVQQLSKKFCQGCKVEHGSQHRHDCLMDSELDKLEKHFEQAYWEFKYSHILGKYRENVRTWNLENSVLLNFFILHVFFLDTLRSEKMKETVYNLMERKVKLEGRFTE</sequence>
<name>A0A6J8A724_MYTCO</name>
<proteinExistence type="predicted"/>
<dbReference type="EMBL" id="CACVKT020000743">
    <property type="protein sequence ID" value="CAC5362602.1"/>
    <property type="molecule type" value="Genomic_DNA"/>
</dbReference>
<evidence type="ECO:0000256" key="1">
    <source>
        <dbReference type="SAM" id="MobiDB-lite"/>
    </source>
</evidence>
<gene>
    <name evidence="2" type="ORF">MCOR_4328</name>
</gene>
<organism evidence="2 3">
    <name type="scientific">Mytilus coruscus</name>
    <name type="common">Sea mussel</name>
    <dbReference type="NCBI Taxonomy" id="42192"/>
    <lineage>
        <taxon>Eukaryota</taxon>
        <taxon>Metazoa</taxon>
        <taxon>Spiralia</taxon>
        <taxon>Lophotrochozoa</taxon>
        <taxon>Mollusca</taxon>
        <taxon>Bivalvia</taxon>
        <taxon>Autobranchia</taxon>
        <taxon>Pteriomorphia</taxon>
        <taxon>Mytilida</taxon>
        <taxon>Mytiloidea</taxon>
        <taxon>Mytilidae</taxon>
        <taxon>Mytilinae</taxon>
        <taxon>Mytilus</taxon>
    </lineage>
</organism>
<dbReference type="AlphaFoldDB" id="A0A6J8A724"/>
<keyword evidence="3" id="KW-1185">Reference proteome</keyword>
<dbReference type="Proteomes" id="UP000507470">
    <property type="component" value="Unassembled WGS sequence"/>
</dbReference>
<dbReference type="OrthoDB" id="6155824at2759"/>
<feature type="region of interest" description="Disordered" evidence="1">
    <location>
        <begin position="1"/>
        <end position="22"/>
    </location>
</feature>
<evidence type="ECO:0000313" key="3">
    <source>
        <dbReference type="Proteomes" id="UP000507470"/>
    </source>
</evidence>